<accession>A0ABD2ABP5</accession>
<feature type="region of interest" description="Disordered" evidence="1">
    <location>
        <begin position="1"/>
        <end position="33"/>
    </location>
</feature>
<name>A0ABD2ABP5_VESSQ</name>
<comment type="caution">
    <text evidence="2">The sequence shown here is derived from an EMBL/GenBank/DDBJ whole genome shotgun (WGS) entry which is preliminary data.</text>
</comment>
<gene>
    <name evidence="2" type="ORF">V1478_011900</name>
</gene>
<evidence type="ECO:0000313" key="3">
    <source>
        <dbReference type="Proteomes" id="UP001607302"/>
    </source>
</evidence>
<feature type="compositionally biased region" description="Acidic residues" evidence="1">
    <location>
        <begin position="1"/>
        <end position="21"/>
    </location>
</feature>
<evidence type="ECO:0000313" key="2">
    <source>
        <dbReference type="EMBL" id="KAL2718024.1"/>
    </source>
</evidence>
<organism evidence="2 3">
    <name type="scientific">Vespula squamosa</name>
    <name type="common">Southern yellow jacket</name>
    <name type="synonym">Wasp</name>
    <dbReference type="NCBI Taxonomy" id="30214"/>
    <lineage>
        <taxon>Eukaryota</taxon>
        <taxon>Metazoa</taxon>
        <taxon>Ecdysozoa</taxon>
        <taxon>Arthropoda</taxon>
        <taxon>Hexapoda</taxon>
        <taxon>Insecta</taxon>
        <taxon>Pterygota</taxon>
        <taxon>Neoptera</taxon>
        <taxon>Endopterygota</taxon>
        <taxon>Hymenoptera</taxon>
        <taxon>Apocrita</taxon>
        <taxon>Aculeata</taxon>
        <taxon>Vespoidea</taxon>
        <taxon>Vespidae</taxon>
        <taxon>Vespinae</taxon>
        <taxon>Vespula</taxon>
    </lineage>
</organism>
<dbReference type="Proteomes" id="UP001607302">
    <property type="component" value="Unassembled WGS sequence"/>
</dbReference>
<keyword evidence="3" id="KW-1185">Reference proteome</keyword>
<proteinExistence type="predicted"/>
<dbReference type="EMBL" id="JAUDFV010000152">
    <property type="protein sequence ID" value="KAL2718024.1"/>
    <property type="molecule type" value="Genomic_DNA"/>
</dbReference>
<reference evidence="2 3" key="1">
    <citation type="journal article" date="2024" name="Ann. Entomol. Soc. Am.">
        <title>Genomic analyses of the southern and eastern yellowjacket wasps (Hymenoptera: Vespidae) reveal evolutionary signatures of social life.</title>
        <authorList>
            <person name="Catto M.A."/>
            <person name="Caine P.B."/>
            <person name="Orr S.E."/>
            <person name="Hunt B.G."/>
            <person name="Goodisman M.A.D."/>
        </authorList>
    </citation>
    <scope>NUCLEOTIDE SEQUENCE [LARGE SCALE GENOMIC DNA]</scope>
    <source>
        <strain evidence="2">233</strain>
        <tissue evidence="2">Head and thorax</tissue>
    </source>
</reference>
<protein>
    <submittedName>
        <fullName evidence="2">Coiled-coil domain-containing protein 96-like</fullName>
    </submittedName>
</protein>
<evidence type="ECO:0000256" key="1">
    <source>
        <dbReference type="SAM" id="MobiDB-lite"/>
    </source>
</evidence>
<dbReference type="AlphaFoldDB" id="A0ABD2ABP5"/>
<sequence>MLAHDDEDEDEEEEEEEEEYENDRKEKRKEKCARVRQAYETSLRNAPMGEKTTRIFPFPNGNISASPFFYVRLSDRRHCGQNV</sequence>